<accession>A0A9X3LZM8</accession>
<gene>
    <name evidence="2" type="ORF">L8V22_10705</name>
</gene>
<reference evidence="2" key="1">
    <citation type="submission" date="2022-02" db="EMBL/GenBank/DDBJ databases">
        <title>Corynebacterium sp. from urogenital microbiome.</title>
        <authorList>
            <person name="Cappelli E.A."/>
            <person name="Ribeiro T.G."/>
            <person name="Peixe L."/>
        </authorList>
    </citation>
    <scope>NUCLEOTIDE SEQUENCE</scope>
    <source>
        <strain evidence="2">C21Ua_68</strain>
    </source>
</reference>
<dbReference type="RefSeq" id="WP_269966512.1">
    <property type="nucleotide sequence ID" value="NZ_JAKMUZ010000024.1"/>
</dbReference>
<comment type="caution">
    <text evidence="2">The sequence shown here is derived from an EMBL/GenBank/DDBJ whole genome shotgun (WGS) entry which is preliminary data.</text>
</comment>
<dbReference type="Proteomes" id="UP001146439">
    <property type="component" value="Unassembled WGS sequence"/>
</dbReference>
<dbReference type="EMBL" id="JAKMUZ010000024">
    <property type="protein sequence ID" value="MCZ9297012.1"/>
    <property type="molecule type" value="Genomic_DNA"/>
</dbReference>
<dbReference type="GO" id="GO:0003677">
    <property type="term" value="F:DNA binding"/>
    <property type="evidence" value="ECO:0007669"/>
    <property type="project" value="InterPro"/>
</dbReference>
<proteinExistence type="predicted"/>
<dbReference type="GO" id="GO:0006259">
    <property type="term" value="P:DNA metabolic process"/>
    <property type="evidence" value="ECO:0007669"/>
    <property type="project" value="InterPro"/>
</dbReference>
<organism evidence="2 3">
    <name type="scientific">Corynebacterium yonathiae</name>
    <dbReference type="NCBI Taxonomy" id="2913504"/>
    <lineage>
        <taxon>Bacteria</taxon>
        <taxon>Bacillati</taxon>
        <taxon>Actinomycetota</taxon>
        <taxon>Actinomycetes</taxon>
        <taxon>Mycobacteriales</taxon>
        <taxon>Corynebacteriaceae</taxon>
        <taxon>Corynebacterium</taxon>
    </lineage>
</organism>
<sequence>MTNEIAKFNEQEMTLIEQLGYQQIPANHLKMFFARAEALGLNPQDPSQIALIERKTKNGKTYTLQVGIGGARRTARRIAKQEGGTYREGDWMYKGIDQSTGQETEWRDTWNVARMGYPEFAKVIVYRDGEPFPHVVTWDESKQTWGREGNLTPMWDAKPTFMLGKNAAAGAFRKAFPDELGDVYFDSESFVDTTEPIRQKATRQDVAAQALAAPAPKKKQEPESQPAVEDDDQFVRDVKQALAELTSPEAVTDFMQEIREDAEVPQAILDLGRTRWNELQEQ</sequence>
<evidence type="ECO:0000313" key="3">
    <source>
        <dbReference type="Proteomes" id="UP001146439"/>
    </source>
</evidence>
<name>A0A9X3LZM8_9CORY</name>
<dbReference type="InterPro" id="IPR018330">
    <property type="entry name" value="RecT_fam"/>
</dbReference>
<dbReference type="AlphaFoldDB" id="A0A9X3LZM8"/>
<evidence type="ECO:0000313" key="2">
    <source>
        <dbReference type="EMBL" id="MCZ9297012.1"/>
    </source>
</evidence>
<feature type="region of interest" description="Disordered" evidence="1">
    <location>
        <begin position="210"/>
        <end position="233"/>
    </location>
</feature>
<evidence type="ECO:0000256" key="1">
    <source>
        <dbReference type="SAM" id="MobiDB-lite"/>
    </source>
</evidence>
<dbReference type="Pfam" id="PF03837">
    <property type="entry name" value="RecT"/>
    <property type="match status" value="1"/>
</dbReference>
<protein>
    <submittedName>
        <fullName evidence="2">Recombinase RecT</fullName>
    </submittedName>
</protein>